<dbReference type="PANTHER" id="PTHR43767:SF1">
    <property type="entry name" value="NONRIBOSOMAL PEPTIDE SYNTHASE PES1 (EUROFUNG)-RELATED"/>
    <property type="match status" value="1"/>
</dbReference>
<keyword evidence="4" id="KW-1185">Reference proteome</keyword>
<dbReference type="Pfam" id="PF13193">
    <property type="entry name" value="AMP-binding_C"/>
    <property type="match status" value="1"/>
</dbReference>
<dbReference type="InterPro" id="IPR000873">
    <property type="entry name" value="AMP-dep_synth/lig_dom"/>
</dbReference>
<name>A0A7I7JQU1_9MYCO</name>
<feature type="domain" description="AMP-dependent synthetase/ligase" evidence="1">
    <location>
        <begin position="15"/>
        <end position="392"/>
    </location>
</feature>
<dbReference type="AlphaFoldDB" id="A0A7I7JQU1"/>
<evidence type="ECO:0000313" key="3">
    <source>
        <dbReference type="EMBL" id="BBX13634.1"/>
    </source>
</evidence>
<dbReference type="InterPro" id="IPR020845">
    <property type="entry name" value="AMP-binding_CS"/>
</dbReference>
<sequence>MAPLTQFTVPEVIDAVAAAIPDRDLVVQGDRRFSYAQILERSNRLAAYLHAQGLGCHTARSDLLGHQTGQDLLGIYAYNGNEFIETLLGSFRARVAPFNVNYRYVRNELAYLLADSGATALVYHARFAPTLAEVLPELPQLRVLIQIADDSGNALLDGAVAYETVLADSSPQPPPVQPDPDDLYVLYTGGTTGMPKGVLWRQHDIFMGSFGGRNLMTGDEVGSIDDIVGPAGENPGVKLMILPPLIHGAAQWAVMTAINTGQTLVFPSVVDHFDADDVVRTIEREKVLSVTVVGDAMARPLIAAIQRGEADVSSLMVVANGGALLTPHVKQQIVEALPGAMVIDGVGSSETGAQMRHMSTSGAVSTGTFGAGPDTCVVAEDLGSVLTPGHDGLGWLGQRGYVPLGYKGDAAKTAATFPVIDGVRYAVPGDRARHLGDGSVELLGRDSVTINSGGEKIFAEEVETAIASHPAVVDVVVAGRPSDRWGQEVVAVVALADQASATAAEIIEHAGGSLARYKLPKAIVFRPQIVRSPAGKADYRWAREQAEQG</sequence>
<dbReference type="Proteomes" id="UP000466997">
    <property type="component" value="Chromosome"/>
</dbReference>
<dbReference type="EMBL" id="AP022562">
    <property type="protein sequence ID" value="BBX13634.1"/>
    <property type="molecule type" value="Genomic_DNA"/>
</dbReference>
<dbReference type="InterPro" id="IPR025110">
    <property type="entry name" value="AMP-bd_C"/>
</dbReference>
<evidence type="ECO:0000259" key="1">
    <source>
        <dbReference type="Pfam" id="PF00501"/>
    </source>
</evidence>
<organism evidence="3 4">
    <name type="scientific">Mycobacterium novum</name>
    <dbReference type="NCBI Taxonomy" id="2492438"/>
    <lineage>
        <taxon>Bacteria</taxon>
        <taxon>Bacillati</taxon>
        <taxon>Actinomycetota</taxon>
        <taxon>Actinomycetes</taxon>
        <taxon>Mycobacteriales</taxon>
        <taxon>Mycobacteriaceae</taxon>
        <taxon>Mycobacterium</taxon>
    </lineage>
</organism>
<dbReference type="Gene3D" id="3.30.300.30">
    <property type="match status" value="1"/>
</dbReference>
<dbReference type="NCBIfam" id="NF005863">
    <property type="entry name" value="PRK07798.1"/>
    <property type="match status" value="1"/>
</dbReference>
<reference evidence="3 4" key="1">
    <citation type="journal article" date="2019" name="Emerg. Microbes Infect.">
        <title>Comprehensive subspecies identification of 175 nontuberculous mycobacteria species based on 7547 genomic profiles.</title>
        <authorList>
            <person name="Matsumoto Y."/>
            <person name="Kinjo T."/>
            <person name="Motooka D."/>
            <person name="Nabeya D."/>
            <person name="Jung N."/>
            <person name="Uechi K."/>
            <person name="Horii T."/>
            <person name="Iida T."/>
            <person name="Fujita J."/>
            <person name="Nakamura S."/>
        </authorList>
    </citation>
    <scope>NUCLEOTIDE SEQUENCE [LARGE SCALE GENOMIC DNA]</scope>
    <source>
        <strain evidence="3 4">JCM 6391</strain>
    </source>
</reference>
<evidence type="ECO:0000313" key="4">
    <source>
        <dbReference type="Proteomes" id="UP000466997"/>
    </source>
</evidence>
<dbReference type="InterPro" id="IPR045851">
    <property type="entry name" value="AMP-bd_C_sf"/>
</dbReference>
<dbReference type="Pfam" id="PF00501">
    <property type="entry name" value="AMP-binding"/>
    <property type="match status" value="1"/>
</dbReference>
<dbReference type="PANTHER" id="PTHR43767">
    <property type="entry name" value="LONG-CHAIN-FATTY-ACID--COA LIGASE"/>
    <property type="match status" value="1"/>
</dbReference>
<feature type="domain" description="AMP-binding enzyme C-terminal" evidence="2">
    <location>
        <begin position="461"/>
        <end position="536"/>
    </location>
</feature>
<dbReference type="Gene3D" id="3.40.50.12780">
    <property type="entry name" value="N-terminal domain of ligase-like"/>
    <property type="match status" value="1"/>
</dbReference>
<dbReference type="InterPro" id="IPR050237">
    <property type="entry name" value="ATP-dep_AMP-bd_enzyme"/>
</dbReference>
<evidence type="ECO:0000259" key="2">
    <source>
        <dbReference type="Pfam" id="PF13193"/>
    </source>
</evidence>
<dbReference type="PROSITE" id="PS00455">
    <property type="entry name" value="AMP_BINDING"/>
    <property type="match status" value="1"/>
</dbReference>
<gene>
    <name evidence="3" type="ORF">MNVM_27150</name>
</gene>
<dbReference type="RefSeq" id="WP_193465106.1">
    <property type="nucleotide sequence ID" value="NZ_AP022562.1"/>
</dbReference>
<accession>A0A7I7JQU1</accession>
<dbReference type="InterPro" id="IPR042099">
    <property type="entry name" value="ANL_N_sf"/>
</dbReference>
<dbReference type="SUPFAM" id="SSF56801">
    <property type="entry name" value="Acetyl-CoA synthetase-like"/>
    <property type="match status" value="1"/>
</dbReference>
<protein>
    <submittedName>
        <fullName evidence="3">Acyl-CoA synthetase</fullName>
    </submittedName>
</protein>
<proteinExistence type="predicted"/>
<dbReference type="GO" id="GO:0016878">
    <property type="term" value="F:acid-thiol ligase activity"/>
    <property type="evidence" value="ECO:0007669"/>
    <property type="project" value="UniProtKB-ARBA"/>
</dbReference>
<dbReference type="KEGG" id="mnm:MNVM_27150"/>